<organism evidence="1 2">
    <name type="scientific">Mythimna loreyi</name>
    <dbReference type="NCBI Taxonomy" id="667449"/>
    <lineage>
        <taxon>Eukaryota</taxon>
        <taxon>Metazoa</taxon>
        <taxon>Ecdysozoa</taxon>
        <taxon>Arthropoda</taxon>
        <taxon>Hexapoda</taxon>
        <taxon>Insecta</taxon>
        <taxon>Pterygota</taxon>
        <taxon>Neoptera</taxon>
        <taxon>Endopterygota</taxon>
        <taxon>Lepidoptera</taxon>
        <taxon>Glossata</taxon>
        <taxon>Ditrysia</taxon>
        <taxon>Noctuoidea</taxon>
        <taxon>Noctuidae</taxon>
        <taxon>Noctuinae</taxon>
        <taxon>Hadenini</taxon>
        <taxon>Mythimna</taxon>
    </lineage>
</organism>
<sequence length="393" mass="42680">MLKIRRQKSDSNINYLAAFEELGHRIVDDITSDNIFLGYTEPLLTLGDGIRETNAIAYLGPAKSRSNLCIATSTTATKVLIENGMAIGVQITTSSGETYKLYATKEVILSAGAINSPKLLMLSGVGPKKHLDSLGIPVVADLPVGQNLSDHNLAVVLIQMDEIHGPIPPVNPYTFPLPITTGYVALDKKQTYPDYQTINLVIPHDSPTLLQVCVNVFKYSDEICNKFYAAGINRTTFFAVPNLLVTKSRGQILLASNDPTDDPLVYTGMYSDKSDLKLMGKCLADFASVLNTKYFRSVNATLVDTGLCSDKSGIEFWECYALAMSGSMWHYAGTCAMGSVVDNTLRVKSIQGLRVVDASVMPAQVSGNINGVVTMIAERGAEFILKTWDISVD</sequence>
<proteinExistence type="predicted"/>
<name>A0ACC2QLK9_9NEOP</name>
<evidence type="ECO:0000313" key="2">
    <source>
        <dbReference type="Proteomes" id="UP001231649"/>
    </source>
</evidence>
<evidence type="ECO:0000313" key="1">
    <source>
        <dbReference type="EMBL" id="KAJ8719819.1"/>
    </source>
</evidence>
<keyword evidence="2" id="KW-1185">Reference proteome</keyword>
<comment type="caution">
    <text evidence="1">The sequence shown here is derived from an EMBL/GenBank/DDBJ whole genome shotgun (WGS) entry which is preliminary data.</text>
</comment>
<reference evidence="1" key="1">
    <citation type="submission" date="2023-03" db="EMBL/GenBank/DDBJ databases">
        <title>Chromosome-level genomes of two armyworms, Mythimna separata and Mythimna loreyi, provide insights into the biosynthesis and reception of sex pheromones.</title>
        <authorList>
            <person name="Zhao H."/>
        </authorList>
    </citation>
    <scope>NUCLEOTIDE SEQUENCE</scope>
    <source>
        <strain evidence="1">BeijingLab</strain>
    </source>
</reference>
<dbReference type="Proteomes" id="UP001231649">
    <property type="component" value="Chromosome 3"/>
</dbReference>
<gene>
    <name evidence="1" type="ORF">PYW08_011994</name>
</gene>
<accession>A0ACC2QLK9</accession>
<protein>
    <submittedName>
        <fullName evidence="1">Uncharacterized protein</fullName>
    </submittedName>
</protein>
<dbReference type="EMBL" id="CM056779">
    <property type="protein sequence ID" value="KAJ8719819.1"/>
    <property type="molecule type" value="Genomic_DNA"/>
</dbReference>